<accession>A0A5C3KV82</accession>
<dbReference type="OrthoDB" id="541052at2759"/>
<evidence type="ECO:0000259" key="1">
    <source>
        <dbReference type="SMART" id="SM00672"/>
    </source>
</evidence>
<dbReference type="Proteomes" id="UP000307440">
    <property type="component" value="Unassembled WGS sequence"/>
</dbReference>
<dbReference type="Pfam" id="PF05686">
    <property type="entry name" value="Glyco_transf_90"/>
    <property type="match status" value="1"/>
</dbReference>
<dbReference type="PANTHER" id="PTHR12203:SF118">
    <property type="entry name" value="BETA-1,2-XYLOSYLTRANSFERASE 1"/>
    <property type="match status" value="1"/>
</dbReference>
<evidence type="ECO:0000313" key="2">
    <source>
        <dbReference type="EMBL" id="TFK24115.1"/>
    </source>
</evidence>
<reference evidence="2 3" key="1">
    <citation type="journal article" date="2019" name="Nat. Ecol. Evol.">
        <title>Megaphylogeny resolves global patterns of mushroom evolution.</title>
        <authorList>
            <person name="Varga T."/>
            <person name="Krizsan K."/>
            <person name="Foldi C."/>
            <person name="Dima B."/>
            <person name="Sanchez-Garcia M."/>
            <person name="Sanchez-Ramirez S."/>
            <person name="Szollosi G.J."/>
            <person name="Szarkandi J.G."/>
            <person name="Papp V."/>
            <person name="Albert L."/>
            <person name="Andreopoulos W."/>
            <person name="Angelini C."/>
            <person name="Antonin V."/>
            <person name="Barry K.W."/>
            <person name="Bougher N.L."/>
            <person name="Buchanan P."/>
            <person name="Buyck B."/>
            <person name="Bense V."/>
            <person name="Catcheside P."/>
            <person name="Chovatia M."/>
            <person name="Cooper J."/>
            <person name="Damon W."/>
            <person name="Desjardin D."/>
            <person name="Finy P."/>
            <person name="Geml J."/>
            <person name="Haridas S."/>
            <person name="Hughes K."/>
            <person name="Justo A."/>
            <person name="Karasinski D."/>
            <person name="Kautmanova I."/>
            <person name="Kiss B."/>
            <person name="Kocsube S."/>
            <person name="Kotiranta H."/>
            <person name="LaButti K.M."/>
            <person name="Lechner B.E."/>
            <person name="Liimatainen K."/>
            <person name="Lipzen A."/>
            <person name="Lukacs Z."/>
            <person name="Mihaltcheva S."/>
            <person name="Morgado L.N."/>
            <person name="Niskanen T."/>
            <person name="Noordeloos M.E."/>
            <person name="Ohm R.A."/>
            <person name="Ortiz-Santana B."/>
            <person name="Ovrebo C."/>
            <person name="Racz N."/>
            <person name="Riley R."/>
            <person name="Savchenko A."/>
            <person name="Shiryaev A."/>
            <person name="Soop K."/>
            <person name="Spirin V."/>
            <person name="Szebenyi C."/>
            <person name="Tomsovsky M."/>
            <person name="Tulloss R.E."/>
            <person name="Uehling J."/>
            <person name="Grigoriev I.V."/>
            <person name="Vagvolgyi C."/>
            <person name="Papp T."/>
            <person name="Martin F.M."/>
            <person name="Miettinen O."/>
            <person name="Hibbett D.S."/>
            <person name="Nagy L.G."/>
        </authorList>
    </citation>
    <scope>NUCLEOTIDE SEQUENCE [LARGE SCALE GENOMIC DNA]</scope>
    <source>
        <strain evidence="2 3">CBS 121175</strain>
    </source>
</reference>
<proteinExistence type="predicted"/>
<name>A0A5C3KV82_COPMA</name>
<evidence type="ECO:0000313" key="3">
    <source>
        <dbReference type="Proteomes" id="UP000307440"/>
    </source>
</evidence>
<sequence>MAGSSRRIVRFVYALLFCAVLVFLLPDSLFFGGQQYAPPQVRQPPVKRVKKVVENQQPLLAEPTLEKHRFRPDGLVEVNLNGPHPIYELMARAEKTWKHKLAHASKTLEDAVEEYQRRYKRTPPRGFDLWWQYVTRHNVQLPDEYDQIYKDLEPFWGIDPKDLIANQAELETKKDSYTIGKTETGTIEVLAYAFEDGKYDQLIVGSKRIIDLLQDIKEDLPEFRATFSPHDGPNRLSDYGVKQAALDAALSREYVQKDLLPKISGTGWRFACPPDSLPRRNPVNLDHPPRPRTVKTFIHDHLTTMDPCLHPTHFHLHGQFLAHRMGTTPEKKLVPEFSQCSTFLHHNIRIPTPYGWLDEVLPRSDDPPFDEKVDDRLSWRGRNTGISHANHIPWLNSHRNVLVRLANDLTGKVKILPPNVTASEPLGAPREFRRSRINPATMDVAFAGDPIACNGDICKQLREMFPFLPYQNAKKAGSYKYVIDVDGNGWSGRFKRLMTTNSLIFKSTIYPEWFTDRVQPWVHYIPVQLDLSDLHDALIFFRGDGNGEGAHEDLARKIAMAGREWSKTFWRREDLIAYFFRLILEYNRLMSENREMMSFTFNDEADD</sequence>
<dbReference type="InterPro" id="IPR051091">
    <property type="entry name" value="O-Glucosyltr/Glycosyltrsf_90"/>
</dbReference>
<dbReference type="SMART" id="SM00672">
    <property type="entry name" value="CAP10"/>
    <property type="match status" value="1"/>
</dbReference>
<dbReference type="PANTHER" id="PTHR12203">
    <property type="entry name" value="KDEL LYS-ASP-GLU-LEU CONTAINING - RELATED"/>
    <property type="match status" value="1"/>
</dbReference>
<dbReference type="AlphaFoldDB" id="A0A5C3KV82"/>
<gene>
    <name evidence="2" type="ORF">FA15DRAFT_687615</name>
</gene>
<organism evidence="2 3">
    <name type="scientific">Coprinopsis marcescibilis</name>
    <name type="common">Agaric fungus</name>
    <name type="synonym">Psathyrella marcescibilis</name>
    <dbReference type="NCBI Taxonomy" id="230819"/>
    <lineage>
        <taxon>Eukaryota</taxon>
        <taxon>Fungi</taxon>
        <taxon>Dikarya</taxon>
        <taxon>Basidiomycota</taxon>
        <taxon>Agaricomycotina</taxon>
        <taxon>Agaricomycetes</taxon>
        <taxon>Agaricomycetidae</taxon>
        <taxon>Agaricales</taxon>
        <taxon>Agaricineae</taxon>
        <taxon>Psathyrellaceae</taxon>
        <taxon>Coprinopsis</taxon>
    </lineage>
</organism>
<feature type="domain" description="Glycosyl transferase CAP10" evidence="1">
    <location>
        <begin position="314"/>
        <end position="593"/>
    </location>
</feature>
<protein>
    <recommendedName>
        <fullName evidence="1">Glycosyl transferase CAP10 domain-containing protein</fullName>
    </recommendedName>
</protein>
<keyword evidence="3" id="KW-1185">Reference proteome</keyword>
<dbReference type="EMBL" id="ML210206">
    <property type="protein sequence ID" value="TFK24115.1"/>
    <property type="molecule type" value="Genomic_DNA"/>
</dbReference>
<dbReference type="InterPro" id="IPR006598">
    <property type="entry name" value="CAP10"/>
</dbReference>